<protein>
    <recommendedName>
        <fullName evidence="5">Thioredoxin domain-containing protein</fullName>
    </recommendedName>
</protein>
<feature type="region of interest" description="Disordered" evidence="2">
    <location>
        <begin position="163"/>
        <end position="184"/>
    </location>
</feature>
<keyword evidence="3" id="KW-1133">Transmembrane helix</keyword>
<feature type="transmembrane region" description="Helical" evidence="3">
    <location>
        <begin position="626"/>
        <end position="644"/>
    </location>
</feature>
<dbReference type="CDD" id="cd02961">
    <property type="entry name" value="PDI_a_family"/>
    <property type="match status" value="1"/>
</dbReference>
<dbReference type="Proteomes" id="UP000095009">
    <property type="component" value="Unassembled WGS sequence"/>
</dbReference>
<sequence length="677" mass="76193">MQLKSLLSWTTVALSVSVSFGQPVPNAESGDVALSGTNESGAATKVHMVKLNKKNYDSLTSKGTWFIKFFSPYCSHCITLAPAWEKTFEIIGETAAESDFYMAEIDCVSNGDLCAKAKITSYPTMQIYKDGKFVQEYDKFGSRKPEAFVKFIKTKLERMGEVDNTNGKTGTPVSRSGTSNWPKDLEGKSKEIDSKFYAQYISSSYDPWLIQISSLTYCKDCKGDASTWEEVGKLSKDKIRLGHINCDLNKKLCLDLLNIDGDHSSSNDLDIESQLQEPIYKLLIGKKYVIEYEEDSDSTKLYSFISNAMENLELKTLEVEDLEKKVTDLAKNDISISKKIPFIYIYEDGKPTPEQMQALSEFSIRMIGNAAVYKMKLTDAIKSNFNLEKAPGYSSDLPTLIALDGKYFDIYPNKFDEFNLGRADNLISWAKKNNYGHALIEVNENNFARIIEDNMLSNGKYIALAVLDSKDEANFDAYRKELQMAATLYRILSKTGALEGSASQEFQQNSDLESKYPGVQFVWVDADKHEKLLKSRFGIDLAEFKEFQANEKLTKPNVTTSKLIIIDKESFINNSKKLEIGYWDKNLDQEYIKINRKTLLEDIPQIINSHGKSAVALSGKFEFSSILPTILKVFALLSVVYIVIKKFKRRGANGLGGMFRKDSSRSRGLGLLDGKAE</sequence>
<gene>
    <name evidence="6" type="ORF">NADFUDRAFT_47159</name>
</gene>
<proteinExistence type="predicted"/>
<dbReference type="AlphaFoldDB" id="A0A1E3PGE3"/>
<dbReference type="EMBL" id="KV454411">
    <property type="protein sequence ID" value="ODQ64475.1"/>
    <property type="molecule type" value="Genomic_DNA"/>
</dbReference>
<evidence type="ECO:0000313" key="7">
    <source>
        <dbReference type="Proteomes" id="UP000095009"/>
    </source>
</evidence>
<dbReference type="PROSITE" id="PS51352">
    <property type="entry name" value="THIOREDOXIN_2"/>
    <property type="match status" value="1"/>
</dbReference>
<dbReference type="InterPro" id="IPR013766">
    <property type="entry name" value="Thioredoxin_domain"/>
</dbReference>
<evidence type="ECO:0000313" key="6">
    <source>
        <dbReference type="EMBL" id="ODQ64475.1"/>
    </source>
</evidence>
<feature type="signal peptide" evidence="4">
    <location>
        <begin position="1"/>
        <end position="21"/>
    </location>
</feature>
<reference evidence="6 7" key="1">
    <citation type="journal article" date="2016" name="Proc. Natl. Acad. Sci. U.S.A.">
        <title>Comparative genomics of biotechnologically important yeasts.</title>
        <authorList>
            <person name="Riley R."/>
            <person name="Haridas S."/>
            <person name="Wolfe K.H."/>
            <person name="Lopes M.R."/>
            <person name="Hittinger C.T."/>
            <person name="Goeker M."/>
            <person name="Salamov A.A."/>
            <person name="Wisecaver J.H."/>
            <person name="Long T.M."/>
            <person name="Calvey C.H."/>
            <person name="Aerts A.L."/>
            <person name="Barry K.W."/>
            <person name="Choi C."/>
            <person name="Clum A."/>
            <person name="Coughlan A.Y."/>
            <person name="Deshpande S."/>
            <person name="Douglass A.P."/>
            <person name="Hanson S.J."/>
            <person name="Klenk H.-P."/>
            <person name="LaButti K.M."/>
            <person name="Lapidus A."/>
            <person name="Lindquist E.A."/>
            <person name="Lipzen A.M."/>
            <person name="Meier-Kolthoff J.P."/>
            <person name="Ohm R.A."/>
            <person name="Otillar R.P."/>
            <person name="Pangilinan J.L."/>
            <person name="Peng Y."/>
            <person name="Rokas A."/>
            <person name="Rosa C.A."/>
            <person name="Scheuner C."/>
            <person name="Sibirny A.A."/>
            <person name="Slot J.C."/>
            <person name="Stielow J.B."/>
            <person name="Sun H."/>
            <person name="Kurtzman C.P."/>
            <person name="Blackwell M."/>
            <person name="Grigoriev I.V."/>
            <person name="Jeffries T.W."/>
        </authorList>
    </citation>
    <scope>NUCLEOTIDE SEQUENCE [LARGE SCALE GENOMIC DNA]</scope>
    <source>
        <strain evidence="6 7">DSM 6958</strain>
    </source>
</reference>
<feature type="chain" id="PRO_5009133834" description="Thioredoxin domain-containing protein" evidence="4">
    <location>
        <begin position="22"/>
        <end position="677"/>
    </location>
</feature>
<dbReference type="GO" id="GO:0005783">
    <property type="term" value="C:endoplasmic reticulum"/>
    <property type="evidence" value="ECO:0007669"/>
    <property type="project" value="TreeGrafter"/>
</dbReference>
<evidence type="ECO:0000256" key="1">
    <source>
        <dbReference type="SAM" id="Coils"/>
    </source>
</evidence>
<evidence type="ECO:0000256" key="4">
    <source>
        <dbReference type="SAM" id="SignalP"/>
    </source>
</evidence>
<dbReference type="OrthoDB" id="72053at2759"/>
<keyword evidence="1" id="KW-0175">Coiled coil</keyword>
<feature type="coiled-coil region" evidence="1">
    <location>
        <begin position="305"/>
        <end position="332"/>
    </location>
</feature>
<dbReference type="SUPFAM" id="SSF52833">
    <property type="entry name" value="Thioredoxin-like"/>
    <property type="match status" value="2"/>
</dbReference>
<dbReference type="Gene3D" id="3.40.30.10">
    <property type="entry name" value="Glutaredoxin"/>
    <property type="match status" value="2"/>
</dbReference>
<evidence type="ECO:0000256" key="3">
    <source>
        <dbReference type="SAM" id="Phobius"/>
    </source>
</evidence>
<dbReference type="PANTHER" id="PTHR45672">
    <property type="entry name" value="PROTEIN DISULFIDE-ISOMERASE C17H9.14C-RELATED"/>
    <property type="match status" value="1"/>
</dbReference>
<feature type="compositionally biased region" description="Polar residues" evidence="2">
    <location>
        <begin position="163"/>
        <end position="181"/>
    </location>
</feature>
<dbReference type="InterPro" id="IPR036249">
    <property type="entry name" value="Thioredoxin-like_sf"/>
</dbReference>
<dbReference type="GO" id="GO:0006457">
    <property type="term" value="P:protein folding"/>
    <property type="evidence" value="ECO:0007669"/>
    <property type="project" value="TreeGrafter"/>
</dbReference>
<dbReference type="STRING" id="857566.A0A1E3PGE3"/>
<accession>A0A1E3PGE3</accession>
<evidence type="ECO:0000256" key="2">
    <source>
        <dbReference type="SAM" id="MobiDB-lite"/>
    </source>
</evidence>
<keyword evidence="3" id="KW-0812">Transmembrane</keyword>
<name>A0A1E3PGE3_9ASCO</name>
<feature type="domain" description="Thioredoxin" evidence="5">
    <location>
        <begin position="18"/>
        <end position="157"/>
    </location>
</feature>
<keyword evidence="3" id="KW-0472">Membrane</keyword>
<dbReference type="Pfam" id="PF00085">
    <property type="entry name" value="Thioredoxin"/>
    <property type="match status" value="1"/>
</dbReference>
<keyword evidence="7" id="KW-1185">Reference proteome</keyword>
<keyword evidence="4" id="KW-0732">Signal</keyword>
<organism evidence="6 7">
    <name type="scientific">Nadsonia fulvescens var. elongata DSM 6958</name>
    <dbReference type="NCBI Taxonomy" id="857566"/>
    <lineage>
        <taxon>Eukaryota</taxon>
        <taxon>Fungi</taxon>
        <taxon>Dikarya</taxon>
        <taxon>Ascomycota</taxon>
        <taxon>Saccharomycotina</taxon>
        <taxon>Dipodascomycetes</taxon>
        <taxon>Dipodascales</taxon>
        <taxon>Dipodascales incertae sedis</taxon>
        <taxon>Nadsonia</taxon>
    </lineage>
</organism>
<evidence type="ECO:0000259" key="5">
    <source>
        <dbReference type="PROSITE" id="PS51352"/>
    </source>
</evidence>
<dbReference type="InterPro" id="IPR051063">
    <property type="entry name" value="PDI"/>
</dbReference>
<dbReference type="GO" id="GO:0003756">
    <property type="term" value="F:protein disulfide isomerase activity"/>
    <property type="evidence" value="ECO:0007669"/>
    <property type="project" value="TreeGrafter"/>
</dbReference>